<sequence>MLKYSKKNINGKIVVRIDQIAYPPTVYLDTWALFDFIGDNNLTDRFIKILNNLGGTLMLSIMSILESVGLKNQKQFQCLCDLIDSIGIDKV</sequence>
<protein>
    <recommendedName>
        <fullName evidence="2">PIN domain-containing protein</fullName>
    </recommendedName>
</protein>
<dbReference type="AlphaFoldDB" id="X1L015"/>
<comment type="caution">
    <text evidence="1">The sequence shown here is derived from an EMBL/GenBank/DDBJ whole genome shotgun (WGS) entry which is preliminary data.</text>
</comment>
<accession>X1L015</accession>
<name>X1L015_9ZZZZ</name>
<evidence type="ECO:0008006" key="2">
    <source>
        <dbReference type="Google" id="ProtNLM"/>
    </source>
</evidence>
<reference evidence="1" key="1">
    <citation type="journal article" date="2014" name="Front. Microbiol.">
        <title>High frequency of phylogenetically diverse reductive dehalogenase-homologous genes in deep subseafloor sedimentary metagenomes.</title>
        <authorList>
            <person name="Kawai M."/>
            <person name="Futagami T."/>
            <person name="Toyoda A."/>
            <person name="Takaki Y."/>
            <person name="Nishi S."/>
            <person name="Hori S."/>
            <person name="Arai W."/>
            <person name="Tsubouchi T."/>
            <person name="Morono Y."/>
            <person name="Uchiyama I."/>
            <person name="Ito T."/>
            <person name="Fujiyama A."/>
            <person name="Inagaki F."/>
            <person name="Takami H."/>
        </authorList>
    </citation>
    <scope>NUCLEOTIDE SEQUENCE</scope>
    <source>
        <strain evidence="1">Expedition CK06-06</strain>
    </source>
</reference>
<organism evidence="1">
    <name type="scientific">marine sediment metagenome</name>
    <dbReference type="NCBI Taxonomy" id="412755"/>
    <lineage>
        <taxon>unclassified sequences</taxon>
        <taxon>metagenomes</taxon>
        <taxon>ecological metagenomes</taxon>
    </lineage>
</organism>
<proteinExistence type="predicted"/>
<evidence type="ECO:0000313" key="1">
    <source>
        <dbReference type="EMBL" id="GAI12662.1"/>
    </source>
</evidence>
<gene>
    <name evidence="1" type="ORF">S06H3_20247</name>
</gene>
<dbReference type="EMBL" id="BARV01010467">
    <property type="protein sequence ID" value="GAI12662.1"/>
    <property type="molecule type" value="Genomic_DNA"/>
</dbReference>
<feature type="non-terminal residue" evidence="1">
    <location>
        <position position="91"/>
    </location>
</feature>